<protein>
    <submittedName>
        <fullName evidence="1">Uncharacterized protein</fullName>
    </submittedName>
</protein>
<sequence length="150" mass="17034">MHHRVFIVSVDAPGSEFPPFENSAIQRAATWLGRKLSLDDRRLYLGDLEASGRGRWLGADRRRFLVLWRGVKEWADLLYAWVKQSGMEDSVMSFEELVRGDDLALTPEGRELRGLPRELLSAAVRTLEERGKAKAFRGATQDDVGIKFFA</sequence>
<dbReference type="SUPFAM" id="SSF46785">
    <property type="entry name" value="Winged helix' DNA-binding domain"/>
    <property type="match status" value="1"/>
</dbReference>
<dbReference type="PANTHER" id="PTHR13149:SF0">
    <property type="entry name" value="VACUOLAR PROTEIN-SORTING-ASSOCIATED PROTEIN 25"/>
    <property type="match status" value="1"/>
</dbReference>
<accession>A0AAD9MHW8</accession>
<dbReference type="GO" id="GO:0000814">
    <property type="term" value="C:ESCRT II complex"/>
    <property type="evidence" value="ECO:0007669"/>
    <property type="project" value="InterPro"/>
</dbReference>
<organism evidence="1 2">
    <name type="scientific">Prototheca wickerhamii</name>
    <dbReference type="NCBI Taxonomy" id="3111"/>
    <lineage>
        <taxon>Eukaryota</taxon>
        <taxon>Viridiplantae</taxon>
        <taxon>Chlorophyta</taxon>
        <taxon>core chlorophytes</taxon>
        <taxon>Trebouxiophyceae</taxon>
        <taxon>Chlorellales</taxon>
        <taxon>Chlorellaceae</taxon>
        <taxon>Prototheca</taxon>
    </lineage>
</organism>
<reference evidence="1" key="1">
    <citation type="submission" date="2021-01" db="EMBL/GenBank/DDBJ databases">
        <authorList>
            <person name="Eckstrom K.M.E."/>
        </authorList>
    </citation>
    <scope>NUCLEOTIDE SEQUENCE</scope>
    <source>
        <strain evidence="1">UVCC 0001</strain>
    </source>
</reference>
<dbReference type="InterPro" id="IPR036390">
    <property type="entry name" value="WH_DNA-bd_sf"/>
</dbReference>
<dbReference type="EMBL" id="JASFZW010000006">
    <property type="protein sequence ID" value="KAK2077477.1"/>
    <property type="molecule type" value="Genomic_DNA"/>
</dbReference>
<dbReference type="Gene3D" id="1.10.10.10">
    <property type="entry name" value="Winged helix-like DNA-binding domain superfamily/Winged helix DNA-binding domain"/>
    <property type="match status" value="1"/>
</dbReference>
<evidence type="ECO:0000313" key="1">
    <source>
        <dbReference type="EMBL" id="KAK2077477.1"/>
    </source>
</evidence>
<dbReference type="GO" id="GO:0042803">
    <property type="term" value="F:protein homodimerization activity"/>
    <property type="evidence" value="ECO:0007669"/>
    <property type="project" value="TreeGrafter"/>
</dbReference>
<proteinExistence type="predicted"/>
<dbReference type="InterPro" id="IPR008570">
    <property type="entry name" value="ESCRT-II_cplx_Vps25-sub"/>
</dbReference>
<comment type="caution">
    <text evidence="1">The sequence shown here is derived from an EMBL/GenBank/DDBJ whole genome shotgun (WGS) entry which is preliminary data.</text>
</comment>
<name>A0AAD9MHW8_PROWI</name>
<gene>
    <name evidence="1" type="ORF">QBZ16_004322</name>
</gene>
<dbReference type="GO" id="GO:0005198">
    <property type="term" value="F:structural molecule activity"/>
    <property type="evidence" value="ECO:0007669"/>
    <property type="project" value="TreeGrafter"/>
</dbReference>
<dbReference type="AlphaFoldDB" id="A0AAD9MHW8"/>
<dbReference type="Proteomes" id="UP001255856">
    <property type="component" value="Unassembled WGS sequence"/>
</dbReference>
<evidence type="ECO:0000313" key="2">
    <source>
        <dbReference type="Proteomes" id="UP001255856"/>
    </source>
</evidence>
<keyword evidence="2" id="KW-1185">Reference proteome</keyword>
<dbReference type="GO" id="GO:0043328">
    <property type="term" value="P:protein transport to vacuole involved in ubiquitin-dependent protein catabolic process via the multivesicular body sorting pathway"/>
    <property type="evidence" value="ECO:0007669"/>
    <property type="project" value="TreeGrafter"/>
</dbReference>
<dbReference type="InterPro" id="IPR036388">
    <property type="entry name" value="WH-like_DNA-bd_sf"/>
</dbReference>
<dbReference type="PANTHER" id="PTHR13149">
    <property type="entry name" value="VACUOLAR PROTEIN SORTING-ASSOCIATED PROTEIN VPS25"/>
    <property type="match status" value="1"/>
</dbReference>
<dbReference type="Pfam" id="PF05871">
    <property type="entry name" value="ESCRT-II"/>
    <property type="match status" value="1"/>
</dbReference>